<feature type="domain" description="Pyrrolo-quinoline quinone repeat" evidence="1">
    <location>
        <begin position="95"/>
        <end position="247"/>
    </location>
</feature>
<dbReference type="Pfam" id="PF13360">
    <property type="entry name" value="PQQ_2"/>
    <property type="match status" value="1"/>
</dbReference>
<dbReference type="SUPFAM" id="SSF50998">
    <property type="entry name" value="Quinoprotein alcohol dehydrogenase-like"/>
    <property type="match status" value="1"/>
</dbReference>
<dbReference type="Proteomes" id="UP000182409">
    <property type="component" value="Unassembled WGS sequence"/>
</dbReference>
<dbReference type="InterPro" id="IPR002372">
    <property type="entry name" value="PQQ_rpt_dom"/>
</dbReference>
<evidence type="ECO:0000259" key="1">
    <source>
        <dbReference type="Pfam" id="PF13360"/>
    </source>
</evidence>
<dbReference type="InterPro" id="IPR018391">
    <property type="entry name" value="PQQ_b-propeller_rpt"/>
</dbReference>
<organism evidence="2 3">
    <name type="scientific">Terriglobus roseus</name>
    <dbReference type="NCBI Taxonomy" id="392734"/>
    <lineage>
        <taxon>Bacteria</taxon>
        <taxon>Pseudomonadati</taxon>
        <taxon>Acidobacteriota</taxon>
        <taxon>Terriglobia</taxon>
        <taxon>Terriglobales</taxon>
        <taxon>Acidobacteriaceae</taxon>
        <taxon>Terriglobus</taxon>
    </lineage>
</organism>
<protein>
    <submittedName>
        <fullName evidence="2">PQQ-like domain-containing protein</fullName>
    </submittedName>
</protein>
<name>A0A1H4IZA6_9BACT</name>
<dbReference type="PANTHER" id="PTHR34512:SF30">
    <property type="entry name" value="OUTER MEMBRANE PROTEIN ASSEMBLY FACTOR BAMB"/>
    <property type="match status" value="1"/>
</dbReference>
<evidence type="ECO:0000313" key="2">
    <source>
        <dbReference type="EMBL" id="SEB38642.1"/>
    </source>
</evidence>
<gene>
    <name evidence="2" type="ORF">SAMN05443244_0170</name>
</gene>
<dbReference type="Gene3D" id="2.40.128.630">
    <property type="match status" value="1"/>
</dbReference>
<evidence type="ECO:0000313" key="3">
    <source>
        <dbReference type="Proteomes" id="UP000182409"/>
    </source>
</evidence>
<accession>A0A1H4IZA6</accession>
<reference evidence="2 3" key="1">
    <citation type="submission" date="2016-10" db="EMBL/GenBank/DDBJ databases">
        <authorList>
            <person name="de Groot N.N."/>
        </authorList>
    </citation>
    <scope>NUCLEOTIDE SEQUENCE [LARGE SCALE GENOMIC DNA]</scope>
    <source>
        <strain evidence="2 3">AB35.6</strain>
    </source>
</reference>
<dbReference type="SMART" id="SM00564">
    <property type="entry name" value="PQQ"/>
    <property type="match status" value="2"/>
</dbReference>
<proteinExistence type="predicted"/>
<dbReference type="EMBL" id="FNSD01000001">
    <property type="protein sequence ID" value="SEB38642.1"/>
    <property type="molecule type" value="Genomic_DNA"/>
</dbReference>
<dbReference type="OrthoDB" id="256225at2"/>
<dbReference type="AlphaFoldDB" id="A0A1H4IZA6"/>
<dbReference type="PANTHER" id="PTHR34512">
    <property type="entry name" value="CELL SURFACE PROTEIN"/>
    <property type="match status" value="1"/>
</dbReference>
<sequence length="364" mass="39863">MSAYHPCAHSSPMRRQTQVPELLLPVTRLRTSSRCEDIVQPPLLQDDRVFLIARDGTLTAYDADLKDKLWSRASDVGWGTSQLWQGHLLTMPSPGLLSVVDLRNGEEVERQEVGELTLNYSAIVGDLVLTPLEYPKLGAWNLFKKELVWTAPSEWELSYLTADESVVVVSEESECVGLTVGEGTELWRYSVAEVGRHTLALHGERPGATLGHAVLGNGIAFLPVTGGLLLALNTTDGSLRWQYRAQTASVRNFALAPDREELYLLTENRLTVLHPTSGNVLRDYALQGLQHPAGDGPYSPISLSQDAVWTVDGGGMLTAISRENARVLQRAACGTPVYEPMTLGRDRIYLLNALGGVTVVGHRS</sequence>
<dbReference type="InterPro" id="IPR011047">
    <property type="entry name" value="Quinoprotein_ADH-like_sf"/>
</dbReference>
<dbReference type="InterPro" id="IPR015943">
    <property type="entry name" value="WD40/YVTN_repeat-like_dom_sf"/>
</dbReference>
<dbReference type="Gene3D" id="2.130.10.10">
    <property type="entry name" value="YVTN repeat-like/Quinoprotein amine dehydrogenase"/>
    <property type="match status" value="1"/>
</dbReference>